<dbReference type="Gene3D" id="2.40.70.10">
    <property type="entry name" value="Acid Proteases"/>
    <property type="match status" value="1"/>
</dbReference>
<proteinExistence type="predicted"/>
<dbReference type="Pfam" id="PF13650">
    <property type="entry name" value="Asp_protease_2"/>
    <property type="match status" value="1"/>
</dbReference>
<dbReference type="EMBL" id="QZCE01000002">
    <property type="protein sequence ID" value="NEZ64845.1"/>
    <property type="molecule type" value="Genomic_DNA"/>
</dbReference>
<evidence type="ECO:0000313" key="4">
    <source>
        <dbReference type="Proteomes" id="UP000473574"/>
    </source>
</evidence>
<evidence type="ECO:0000256" key="2">
    <source>
        <dbReference type="SAM" id="MobiDB-lite"/>
    </source>
</evidence>
<dbReference type="PROSITE" id="PS51257">
    <property type="entry name" value="PROKAR_LIPOPROTEIN"/>
    <property type="match status" value="1"/>
</dbReference>
<name>A0A6M0S8P1_9CYAN</name>
<dbReference type="GO" id="GO:0004190">
    <property type="term" value="F:aspartic-type endopeptidase activity"/>
    <property type="evidence" value="ECO:0007669"/>
    <property type="project" value="InterPro"/>
</dbReference>
<feature type="coiled-coil region" evidence="1">
    <location>
        <begin position="128"/>
        <end position="155"/>
    </location>
</feature>
<accession>A0A6M0S8P1</accession>
<keyword evidence="1" id="KW-0175">Coiled coil</keyword>
<dbReference type="SUPFAM" id="SSF50630">
    <property type="entry name" value="Acid proteases"/>
    <property type="match status" value="1"/>
</dbReference>
<dbReference type="AlphaFoldDB" id="A0A6M0S8P1"/>
<dbReference type="RefSeq" id="WP_163665425.1">
    <property type="nucleotide sequence ID" value="NZ_QZCE01000002.1"/>
</dbReference>
<dbReference type="InterPro" id="IPR001969">
    <property type="entry name" value="Aspartic_peptidase_AS"/>
</dbReference>
<comment type="caution">
    <text evidence="3">The sequence shown here is derived from an EMBL/GenBank/DDBJ whole genome shotgun (WGS) entry which is preliminary data.</text>
</comment>
<dbReference type="Proteomes" id="UP000473574">
    <property type="component" value="Unassembled WGS sequence"/>
</dbReference>
<dbReference type="InterPro" id="IPR021109">
    <property type="entry name" value="Peptidase_aspartic_dom_sf"/>
</dbReference>
<sequence length="305" mass="32452">MLEKKCIRILQILCLGTLAACQISPVSTDTLERTERETASVPVQMSASVESDETNNKAGIEPDAANAATVPASAAELSTAYQDAINLASSAFKLGQQATSPDDWDLIVGRWEQAVQKLQDVPAGEQNYAVAQTKLKDYERNLAQAKQRLADLKQPPAEISLNRPTPIAKDSTVAVATAPVAATATGVARVPIIQRRGGTPVIAVNFNGRRYPMILDTGASHTHITRSMANDLGINVVGQASVATASNSRAVVDVGYVESISVGNITHRNLPVSIGDAVPIGLLGNDVYKNFDVILQVNSVEFRPR</sequence>
<dbReference type="GO" id="GO:0006508">
    <property type="term" value="P:proteolysis"/>
    <property type="evidence" value="ECO:0007669"/>
    <property type="project" value="InterPro"/>
</dbReference>
<dbReference type="CDD" id="cd05483">
    <property type="entry name" value="retropepsin_like_bacteria"/>
    <property type="match status" value="1"/>
</dbReference>
<feature type="region of interest" description="Disordered" evidence="2">
    <location>
        <begin position="31"/>
        <end position="56"/>
    </location>
</feature>
<reference evidence="3 4" key="1">
    <citation type="journal article" date="2020" name="Microb. Ecol.">
        <title>Ecogenomics of the Marine Benthic Filamentous Cyanobacterium Adonisia.</title>
        <authorList>
            <person name="Walter J.M."/>
            <person name="Coutinho F.H."/>
            <person name="Leomil L."/>
            <person name="Hargreaves P.I."/>
            <person name="Campeao M.E."/>
            <person name="Vieira V.V."/>
            <person name="Silva B.S."/>
            <person name="Fistarol G.O."/>
            <person name="Salomon P.S."/>
            <person name="Sawabe T."/>
            <person name="Mino S."/>
            <person name="Hosokawa M."/>
            <person name="Miyashita H."/>
            <person name="Maruyama F."/>
            <person name="van Verk M.C."/>
            <person name="Dutilh B.E."/>
            <person name="Thompson C.C."/>
            <person name="Thompson F.L."/>
        </authorList>
    </citation>
    <scope>NUCLEOTIDE SEQUENCE [LARGE SCALE GENOMIC DNA]</scope>
    <source>
        <strain evidence="3 4">CCMR0082</strain>
    </source>
</reference>
<evidence type="ECO:0000256" key="1">
    <source>
        <dbReference type="SAM" id="Coils"/>
    </source>
</evidence>
<evidence type="ECO:0000313" key="3">
    <source>
        <dbReference type="EMBL" id="NEZ64845.1"/>
    </source>
</evidence>
<dbReference type="InterPro" id="IPR034122">
    <property type="entry name" value="Retropepsin-like_bacterial"/>
</dbReference>
<dbReference type="PROSITE" id="PS00141">
    <property type="entry name" value="ASP_PROTEASE"/>
    <property type="match status" value="1"/>
</dbReference>
<evidence type="ECO:0008006" key="5">
    <source>
        <dbReference type="Google" id="ProtNLM"/>
    </source>
</evidence>
<gene>
    <name evidence="3" type="ORF">D0962_18980</name>
</gene>
<protein>
    <recommendedName>
        <fullName evidence="5">Aspartyl protease</fullName>
    </recommendedName>
</protein>
<organism evidence="3 4">
    <name type="scientific">Adonisia turfae CCMR0082</name>
    <dbReference type="NCBI Taxonomy" id="2304604"/>
    <lineage>
        <taxon>Bacteria</taxon>
        <taxon>Bacillati</taxon>
        <taxon>Cyanobacteriota</taxon>
        <taxon>Adonisia</taxon>
        <taxon>Adonisia turfae</taxon>
    </lineage>
</organism>